<dbReference type="VEuPathDB" id="FungiDB:PSTT_11701"/>
<dbReference type="EMBL" id="PKSM01000249">
    <property type="protein sequence ID" value="POW00548.1"/>
    <property type="molecule type" value="Genomic_DNA"/>
</dbReference>
<reference evidence="1 2" key="1">
    <citation type="submission" date="2017-12" db="EMBL/GenBank/DDBJ databases">
        <title>Gene loss provides genomic basis for host adaptation in cereal stripe rust fungi.</title>
        <authorList>
            <person name="Xia C."/>
        </authorList>
    </citation>
    <scope>NUCLEOTIDE SEQUENCE [LARGE SCALE GENOMIC DNA]</scope>
    <source>
        <strain evidence="1 2">93TX-2</strain>
    </source>
</reference>
<evidence type="ECO:0000313" key="2">
    <source>
        <dbReference type="Proteomes" id="UP000238274"/>
    </source>
</evidence>
<gene>
    <name evidence="1" type="ORF">PSHT_12942</name>
</gene>
<keyword evidence="2" id="KW-1185">Reference proteome</keyword>
<dbReference type="Proteomes" id="UP000238274">
    <property type="component" value="Unassembled WGS sequence"/>
</dbReference>
<evidence type="ECO:0000313" key="1">
    <source>
        <dbReference type="EMBL" id="POW00548.1"/>
    </source>
</evidence>
<dbReference type="AlphaFoldDB" id="A0A2S4UTG2"/>
<reference evidence="2" key="2">
    <citation type="journal article" date="2018" name="BMC Genomics">
        <title>Genomic insights into host adaptation between the wheat stripe rust pathogen (Puccinia striiformis f. sp. tritici) and the barley stripe rust pathogen (Puccinia striiformis f. sp. hordei).</title>
        <authorList>
            <person name="Xia C."/>
            <person name="Wang M."/>
            <person name="Yin C."/>
            <person name="Cornejo O.E."/>
            <person name="Hulbert S.H."/>
            <person name="Chen X."/>
        </authorList>
    </citation>
    <scope>NUCLEOTIDE SEQUENCE [LARGE SCALE GENOMIC DNA]</scope>
    <source>
        <strain evidence="2">93TX-2</strain>
    </source>
</reference>
<sequence length="296" mass="33586">MATPDHHHPIVIYWMCIMAEHSIPRIVFGPAPCLMIKKIEIRAARSPDTSLTPRFLRLRETKYVGKSFSVVVYAGTHAIRRNKSDIPPKVLCSSSPSPSRSHRRFCHRGNRIADESSRVQNQFANFEPDEVLPSSFCEKLPSKPLASSPQGSHDGNLGTLIHKKANLVLDIFYENAHRTQYGDLTKLYMLPNMYLHTESNRYKSEHPAFDMIGKAFSFRALYLEKPPNPSKVTWTRSLNFNRAKSVIPLQNRSALYAAFPTEAAATTTREDILEATKIFRQTSKSPSTLASQRRSR</sequence>
<dbReference type="VEuPathDB" id="FungiDB:PSHT_12942"/>
<accession>A0A2S4UTG2</accession>
<reference evidence="2" key="3">
    <citation type="journal article" date="2018" name="Mol. Plant Microbe Interact.">
        <title>Genome sequence resources for the wheat stripe rust pathogen (Puccinia striiformis f. sp. tritici) and the barley stripe rust pathogen (Puccinia striiformis f. sp. hordei).</title>
        <authorList>
            <person name="Xia C."/>
            <person name="Wang M."/>
            <person name="Yin C."/>
            <person name="Cornejo O.E."/>
            <person name="Hulbert S.H."/>
            <person name="Chen X."/>
        </authorList>
    </citation>
    <scope>NUCLEOTIDE SEQUENCE [LARGE SCALE GENOMIC DNA]</scope>
    <source>
        <strain evidence="2">93TX-2</strain>
    </source>
</reference>
<name>A0A2S4UTG2_9BASI</name>
<comment type="caution">
    <text evidence="1">The sequence shown here is derived from an EMBL/GenBank/DDBJ whole genome shotgun (WGS) entry which is preliminary data.</text>
</comment>
<protein>
    <submittedName>
        <fullName evidence="1">Uncharacterized protein</fullName>
    </submittedName>
</protein>
<organism evidence="1 2">
    <name type="scientific">Puccinia striiformis</name>
    <dbReference type="NCBI Taxonomy" id="27350"/>
    <lineage>
        <taxon>Eukaryota</taxon>
        <taxon>Fungi</taxon>
        <taxon>Dikarya</taxon>
        <taxon>Basidiomycota</taxon>
        <taxon>Pucciniomycotina</taxon>
        <taxon>Pucciniomycetes</taxon>
        <taxon>Pucciniales</taxon>
        <taxon>Pucciniaceae</taxon>
        <taxon>Puccinia</taxon>
    </lineage>
</organism>
<proteinExistence type="predicted"/>